<dbReference type="Pfam" id="PF14604">
    <property type="entry name" value="SH3_9"/>
    <property type="match status" value="1"/>
</dbReference>
<dbReference type="SMART" id="SM00326">
    <property type="entry name" value="SH3"/>
    <property type="match status" value="1"/>
</dbReference>
<dbReference type="InterPro" id="IPR036028">
    <property type="entry name" value="SH3-like_dom_sf"/>
</dbReference>
<reference evidence="16 17" key="1">
    <citation type="journal article" date="2018" name="Gigascience">
        <title>Genomes of trombidid mites reveal novel predicted allergens and laterally-transferred genes associated with secondary metabolism.</title>
        <authorList>
            <person name="Dong X."/>
            <person name="Chaisiri K."/>
            <person name="Xia D."/>
            <person name="Armstrong S.D."/>
            <person name="Fang Y."/>
            <person name="Donnelly M.J."/>
            <person name="Kadowaki T."/>
            <person name="McGarry J.W."/>
            <person name="Darby A.C."/>
            <person name="Makepeace B.L."/>
        </authorList>
    </citation>
    <scope>NUCLEOTIDE SEQUENCE [LARGE SCALE GENOMIC DNA]</scope>
    <source>
        <strain evidence="16">UoL-WK</strain>
    </source>
</reference>
<dbReference type="GO" id="GO:0051015">
    <property type="term" value="F:actin filament binding"/>
    <property type="evidence" value="ECO:0007669"/>
    <property type="project" value="TreeGrafter"/>
</dbReference>
<dbReference type="STRING" id="1965070.A0A3S3P789"/>
<evidence type="ECO:0000256" key="5">
    <source>
        <dbReference type="ARBA" id="ARBA00022990"/>
    </source>
</evidence>
<dbReference type="PANTHER" id="PTHR10829">
    <property type="entry name" value="CORTACTIN AND DREBRIN"/>
    <property type="match status" value="1"/>
</dbReference>
<evidence type="ECO:0000259" key="13">
    <source>
        <dbReference type="PROSITE" id="PS50002"/>
    </source>
</evidence>
<dbReference type="SUPFAM" id="SSF50044">
    <property type="entry name" value="SH3-domain"/>
    <property type="match status" value="1"/>
</dbReference>
<feature type="region of interest" description="Disordered" evidence="12">
    <location>
        <begin position="333"/>
        <end position="360"/>
    </location>
</feature>
<dbReference type="Proteomes" id="UP000285301">
    <property type="component" value="Unassembled WGS sequence"/>
</dbReference>
<dbReference type="OrthoDB" id="5971719at2759"/>
<dbReference type="GO" id="GO:0030864">
    <property type="term" value="C:cortical actin cytoskeleton"/>
    <property type="evidence" value="ECO:0007669"/>
    <property type="project" value="TreeGrafter"/>
</dbReference>
<feature type="compositionally biased region" description="Basic and acidic residues" evidence="12">
    <location>
        <begin position="398"/>
        <end position="424"/>
    </location>
</feature>
<dbReference type="GO" id="GO:0045944">
    <property type="term" value="P:positive regulation of transcription by RNA polymerase II"/>
    <property type="evidence" value="ECO:0007669"/>
    <property type="project" value="UniProtKB-ARBA"/>
</dbReference>
<keyword evidence="4" id="KW-0677">Repeat</keyword>
<evidence type="ECO:0000313" key="16">
    <source>
        <dbReference type="EMBL" id="RWS09426.1"/>
    </source>
</evidence>
<dbReference type="GO" id="GO:0005886">
    <property type="term" value="C:plasma membrane"/>
    <property type="evidence" value="ECO:0007669"/>
    <property type="project" value="TreeGrafter"/>
</dbReference>
<dbReference type="Gene3D" id="2.30.30.40">
    <property type="entry name" value="SH3 Domains"/>
    <property type="match status" value="1"/>
</dbReference>
<protein>
    <recommendedName>
        <fullName evidence="8">Hematopoietic lineage cell-specific protein</fullName>
    </recommendedName>
    <alternativeName>
        <fullName evidence="10">Hematopoietic cell-specific LYN substrate 1</fullName>
    </alternativeName>
    <alternativeName>
        <fullName evidence="9">LckBP1</fullName>
    </alternativeName>
</protein>
<keyword evidence="17" id="KW-1185">Reference proteome</keyword>
<evidence type="ECO:0000313" key="17">
    <source>
        <dbReference type="Proteomes" id="UP000285301"/>
    </source>
</evidence>
<dbReference type="GO" id="GO:0005634">
    <property type="term" value="C:nucleus"/>
    <property type="evidence" value="ECO:0007669"/>
    <property type="project" value="UniProtKB-ARBA"/>
</dbReference>
<comment type="caution">
    <text evidence="16">The sequence shown here is derived from an EMBL/GenBank/DDBJ whole genome shotgun (WGS) entry which is preliminary data.</text>
</comment>
<dbReference type="PRINTS" id="PR00499">
    <property type="entry name" value="P67PHOX"/>
</dbReference>
<dbReference type="PANTHER" id="PTHR10829:SF23">
    <property type="entry name" value="CORTACTIN, ISOFORM A"/>
    <property type="match status" value="1"/>
</dbReference>
<evidence type="ECO:0000256" key="3">
    <source>
        <dbReference type="ARBA" id="ARBA00022553"/>
    </source>
</evidence>
<evidence type="ECO:0000256" key="7">
    <source>
        <dbReference type="ARBA" id="ARBA00056814"/>
    </source>
</evidence>
<dbReference type="EMBL" id="NCKU01002507">
    <property type="protein sequence ID" value="RWS09426.1"/>
    <property type="molecule type" value="Genomic_DNA"/>
</dbReference>
<dbReference type="InterPro" id="IPR001452">
    <property type="entry name" value="SH3_domain"/>
</dbReference>
<dbReference type="EMBL" id="NCKU01005584">
    <property type="protein sequence ID" value="RWS04390.1"/>
    <property type="molecule type" value="Genomic_DNA"/>
</dbReference>
<keyword evidence="5" id="KW-0007">Acetylation</keyword>
<accession>A0A3S3P789</accession>
<feature type="region of interest" description="Disordered" evidence="12">
    <location>
        <begin position="398"/>
        <end position="444"/>
    </location>
</feature>
<dbReference type="AlphaFoldDB" id="A0A3S3P789"/>
<keyword evidence="6" id="KW-0496">Mitochondrion</keyword>
<evidence type="ECO:0000256" key="1">
    <source>
        <dbReference type="ARBA" id="ARBA00004173"/>
    </source>
</evidence>
<evidence type="ECO:0000313" key="14">
    <source>
        <dbReference type="EMBL" id="RWS01003.1"/>
    </source>
</evidence>
<dbReference type="GO" id="GO:0016477">
    <property type="term" value="P:cell migration"/>
    <property type="evidence" value="ECO:0007669"/>
    <property type="project" value="TreeGrafter"/>
</dbReference>
<dbReference type="FunFam" id="2.30.30.40:FF:000139">
    <property type="entry name" value="Hematopoietic cell-specific Lyn substrate 1"/>
    <property type="match status" value="1"/>
</dbReference>
<dbReference type="GO" id="GO:0005739">
    <property type="term" value="C:mitochondrion"/>
    <property type="evidence" value="ECO:0007669"/>
    <property type="project" value="UniProtKB-SubCell"/>
</dbReference>
<evidence type="ECO:0000256" key="4">
    <source>
        <dbReference type="ARBA" id="ARBA00022737"/>
    </source>
</evidence>
<proteinExistence type="predicted"/>
<evidence type="ECO:0000256" key="12">
    <source>
        <dbReference type="SAM" id="MobiDB-lite"/>
    </source>
</evidence>
<dbReference type="GO" id="GO:0030427">
    <property type="term" value="C:site of polarized growth"/>
    <property type="evidence" value="ECO:0007669"/>
    <property type="project" value="TreeGrafter"/>
</dbReference>
<name>A0A3S3P789_9ACAR</name>
<evidence type="ECO:0000256" key="6">
    <source>
        <dbReference type="ARBA" id="ARBA00023128"/>
    </source>
</evidence>
<organism evidence="16 17">
    <name type="scientific">Dinothrombium tinctorium</name>
    <dbReference type="NCBI Taxonomy" id="1965070"/>
    <lineage>
        <taxon>Eukaryota</taxon>
        <taxon>Metazoa</taxon>
        <taxon>Ecdysozoa</taxon>
        <taxon>Arthropoda</taxon>
        <taxon>Chelicerata</taxon>
        <taxon>Arachnida</taxon>
        <taxon>Acari</taxon>
        <taxon>Acariformes</taxon>
        <taxon>Trombidiformes</taxon>
        <taxon>Prostigmata</taxon>
        <taxon>Anystina</taxon>
        <taxon>Parasitengona</taxon>
        <taxon>Trombidioidea</taxon>
        <taxon>Trombidiidae</taxon>
        <taxon>Dinothrombium</taxon>
    </lineage>
</organism>
<dbReference type="PROSITE" id="PS50002">
    <property type="entry name" value="SH3"/>
    <property type="match status" value="1"/>
</dbReference>
<dbReference type="Pfam" id="PF02218">
    <property type="entry name" value="HS1_rep"/>
    <property type="match status" value="8"/>
</dbReference>
<dbReference type="PRINTS" id="PR00452">
    <property type="entry name" value="SH3DOMAIN"/>
</dbReference>
<dbReference type="InterPro" id="IPR035716">
    <property type="entry name" value="Cortactin_SH3"/>
</dbReference>
<comment type="function">
    <text evidence="7">Substrate of the antigen receptor-coupled tyrosine kinase. Plays a role in antigen receptor signaling for both clonal expansion and deletion in lymphoid cells. May also be involved in the regulation of gene expression.</text>
</comment>
<evidence type="ECO:0000256" key="10">
    <source>
        <dbReference type="ARBA" id="ARBA00083918"/>
    </source>
</evidence>
<evidence type="ECO:0000256" key="11">
    <source>
        <dbReference type="PROSITE-ProRule" id="PRU00192"/>
    </source>
</evidence>
<gene>
    <name evidence="16" type="ORF">B4U79_10902</name>
    <name evidence="14" type="ORF">B4U79_13345</name>
    <name evidence="15" type="ORF">B4U79_13369</name>
</gene>
<feature type="region of interest" description="Disordered" evidence="12">
    <location>
        <begin position="1"/>
        <end position="21"/>
    </location>
</feature>
<dbReference type="CDD" id="cd11959">
    <property type="entry name" value="SH3_Cortactin"/>
    <property type="match status" value="1"/>
</dbReference>
<sequence length="635" mass="72266">MNDNDVTEQEQRWGSKTIEGSGRKIGSIDLDQLRNEVFNDDVKVKEKFSHESIKDTSKGFGGKYGVQKDRVDKSALGWEYHEKLAQHASQKDYSTGFGGKFGVQKDRVDKSALGWEHKEKVEKHESQKDYSVGFGGKYGVQKDRVDSSAVGWEYHEKIEKHESQKDYSTGFGGKFGVQKDRLDKSAVGWEHKEQIEKHESQKDYSKGFGGKFGVQTDRVDKSAVGWEYHEKVEKHESQKDYSKGFGGKFGVEKDKVDKSAVGWEYHEKVEKHESQVDYSKGFGGKYGVQSDRKDKSALGWDDITKTEAHSSQTEYKKGFGGKFGVEKDKVDKSAHGWNEGVDERKPGRKGSGVDPEAVVKGKANNLRAKWENMAKGVDTDSDLKKRAEEERLKRLEREEQEKIAARQAEEERQRRLKLEEREVPNEEQDEEESERTFASPKVNKIGVSVLPSQIQQRTTIRQNSHIENQPPTHVETTSSSKYEHETNDNATIIKEQSYKKTIETFQLPVNATPLYKDTDEEESKWETHDEEYGDVVAPETQKTGAGQVIKASEYSRVEEVKEQKFESKVKTPETTSGLSAVALYDYQAADSDEISFDPDDIITNIELIDEGWWRGECHGQVGLFPANYVQLLNQH</sequence>
<dbReference type="EMBL" id="NCKU01010031">
    <property type="protein sequence ID" value="RWS01003.1"/>
    <property type="molecule type" value="Genomic_DNA"/>
</dbReference>
<evidence type="ECO:0000256" key="9">
    <source>
        <dbReference type="ARBA" id="ARBA00080417"/>
    </source>
</evidence>
<comment type="subcellular location">
    <subcellularLocation>
        <location evidence="1">Mitochondrion</location>
    </subcellularLocation>
</comment>
<evidence type="ECO:0000256" key="8">
    <source>
        <dbReference type="ARBA" id="ARBA00074098"/>
    </source>
</evidence>
<reference evidence="16" key="2">
    <citation type="submission" date="2018-11" db="EMBL/GenBank/DDBJ databases">
        <title>Trombidioid mite genomics.</title>
        <authorList>
            <person name="Dong X."/>
        </authorList>
    </citation>
    <scope>NUCLEOTIDE SEQUENCE</scope>
    <source>
        <strain evidence="16">UoL-WK</strain>
    </source>
</reference>
<keyword evidence="2 11" id="KW-0728">SH3 domain</keyword>
<evidence type="ECO:0000313" key="15">
    <source>
        <dbReference type="EMBL" id="RWS04390.1"/>
    </source>
</evidence>
<dbReference type="PROSITE" id="PS51090">
    <property type="entry name" value="CORTACTIN"/>
    <property type="match status" value="8"/>
</dbReference>
<keyword evidence="3" id="KW-0597">Phosphoprotein</keyword>
<evidence type="ECO:0000256" key="2">
    <source>
        <dbReference type="ARBA" id="ARBA00022443"/>
    </source>
</evidence>
<dbReference type="GO" id="GO:0005884">
    <property type="term" value="C:actin filament"/>
    <property type="evidence" value="ECO:0007669"/>
    <property type="project" value="TreeGrafter"/>
</dbReference>
<dbReference type="InterPro" id="IPR003134">
    <property type="entry name" value="Hs1_Cortactin"/>
</dbReference>
<dbReference type="GO" id="GO:0030833">
    <property type="term" value="P:regulation of actin filament polymerization"/>
    <property type="evidence" value="ECO:0007669"/>
    <property type="project" value="TreeGrafter"/>
</dbReference>
<feature type="domain" description="SH3" evidence="13">
    <location>
        <begin position="575"/>
        <end position="634"/>
    </location>
</feature>